<dbReference type="Gene3D" id="1.20.120.450">
    <property type="entry name" value="dinb family like domain"/>
    <property type="match status" value="1"/>
</dbReference>
<reference evidence="1 2" key="1">
    <citation type="submission" date="2019-06" db="EMBL/GenBank/DDBJ databases">
        <title>The draft genome of Rhizobium smilacinae PTYR-5.</title>
        <authorList>
            <person name="Liu L."/>
            <person name="Li L."/>
            <person name="Zhang X."/>
        </authorList>
    </citation>
    <scope>NUCLEOTIDE SEQUENCE [LARGE SCALE GENOMIC DNA]</scope>
    <source>
        <strain evidence="1 2">PTYR-5</strain>
    </source>
</reference>
<evidence type="ECO:0000313" key="1">
    <source>
        <dbReference type="EMBL" id="TNM65522.1"/>
    </source>
</evidence>
<dbReference type="RefSeq" id="WP_139673391.1">
    <property type="nucleotide sequence ID" value="NZ_VDMN01000001.1"/>
</dbReference>
<dbReference type="InterPro" id="IPR034660">
    <property type="entry name" value="DinB/YfiT-like"/>
</dbReference>
<dbReference type="Pfam" id="PF08020">
    <property type="entry name" value="DUF1706"/>
    <property type="match status" value="1"/>
</dbReference>
<sequence length="168" mass="19056">MAVPGSKNELIAAISKTFDRLCEDLARVPPKRARDTSMEGHLAGKTMSPADLVAYLIGWNELVLKWLDRDDRGGKVDSPETGFKWNELGLLAEKFYADYDALDWPERLERLGAVKELLVSTISARSNDELYGKGWYGKWTKGRMIQFNTSSPYANARARIRKWLKAQC</sequence>
<dbReference type="Proteomes" id="UP000311605">
    <property type="component" value="Unassembled WGS sequence"/>
</dbReference>
<dbReference type="EMBL" id="VDMN01000001">
    <property type="protein sequence ID" value="TNM65522.1"/>
    <property type="molecule type" value="Genomic_DNA"/>
</dbReference>
<keyword evidence="2" id="KW-1185">Reference proteome</keyword>
<dbReference type="PANTHER" id="PTHR40658:SF3">
    <property type="entry name" value="CLBS_DFSB FAMILY FOUR-HELIX BUNDLE PROTEIN"/>
    <property type="match status" value="1"/>
</dbReference>
<dbReference type="AlphaFoldDB" id="A0A5C4XQ43"/>
<dbReference type="PIRSF" id="PIRSF031551">
    <property type="entry name" value="DUF1706"/>
    <property type="match status" value="1"/>
</dbReference>
<dbReference type="OrthoDB" id="5347938at2"/>
<name>A0A5C4XQ43_9HYPH</name>
<dbReference type="InterPro" id="IPR012550">
    <property type="entry name" value="DUF1706"/>
</dbReference>
<dbReference type="PANTHER" id="PTHR40658">
    <property type="match status" value="1"/>
</dbReference>
<proteinExistence type="predicted"/>
<accession>A0A5C4XQ43</accession>
<comment type="caution">
    <text evidence="1">The sequence shown here is derived from an EMBL/GenBank/DDBJ whole genome shotgun (WGS) entry which is preliminary data.</text>
</comment>
<gene>
    <name evidence="1" type="ORF">FHP24_04430</name>
</gene>
<organism evidence="1 2">
    <name type="scientific">Aliirhizobium smilacinae</name>
    <dbReference type="NCBI Taxonomy" id="1395944"/>
    <lineage>
        <taxon>Bacteria</taxon>
        <taxon>Pseudomonadati</taxon>
        <taxon>Pseudomonadota</taxon>
        <taxon>Alphaproteobacteria</taxon>
        <taxon>Hyphomicrobiales</taxon>
        <taxon>Rhizobiaceae</taxon>
        <taxon>Aliirhizobium</taxon>
    </lineage>
</organism>
<protein>
    <submittedName>
        <fullName evidence="1">ClbS/DfsB family four-helix bundle protein</fullName>
    </submittedName>
</protein>
<evidence type="ECO:0000313" key="2">
    <source>
        <dbReference type="Proteomes" id="UP000311605"/>
    </source>
</evidence>